<evidence type="ECO:0000313" key="5">
    <source>
        <dbReference type="WBParaSite" id="Csp11.Scaffold566.g4140.t1"/>
    </source>
</evidence>
<dbReference type="Gene3D" id="1.10.225.10">
    <property type="entry name" value="Saposin-like"/>
    <property type="match status" value="1"/>
</dbReference>
<accession>A0A1I7TAW6</accession>
<feature type="signal peptide" evidence="2">
    <location>
        <begin position="1"/>
        <end position="19"/>
    </location>
</feature>
<dbReference type="InterPro" id="IPR011001">
    <property type="entry name" value="Saposin-like"/>
</dbReference>
<evidence type="ECO:0000256" key="2">
    <source>
        <dbReference type="SAM" id="SignalP"/>
    </source>
</evidence>
<sequence length="115" mass="12371">MKNVIVLFGVLTLLNLSSGSSSSNSTKVPEVFCTLCHEGLSLLDEQLGVLEKLTDEDLGSLVDLLCTHAPRNIPIVDSLCVVLRDDLVAALTRLVQGLRAQLSPKQICTIIPNCI</sequence>
<organism evidence="4 5">
    <name type="scientific">Caenorhabditis tropicalis</name>
    <dbReference type="NCBI Taxonomy" id="1561998"/>
    <lineage>
        <taxon>Eukaryota</taxon>
        <taxon>Metazoa</taxon>
        <taxon>Ecdysozoa</taxon>
        <taxon>Nematoda</taxon>
        <taxon>Chromadorea</taxon>
        <taxon>Rhabditida</taxon>
        <taxon>Rhabditina</taxon>
        <taxon>Rhabditomorpha</taxon>
        <taxon>Rhabditoidea</taxon>
        <taxon>Rhabditidae</taxon>
        <taxon>Peloderinae</taxon>
        <taxon>Caenorhabditis</taxon>
    </lineage>
</organism>
<keyword evidence="1" id="KW-1015">Disulfide bond</keyword>
<proteinExistence type="predicted"/>
<feature type="domain" description="Saposin B-type" evidence="3">
    <location>
        <begin position="29"/>
        <end position="115"/>
    </location>
</feature>
<keyword evidence="4" id="KW-1185">Reference proteome</keyword>
<dbReference type="Proteomes" id="UP000095282">
    <property type="component" value="Unplaced"/>
</dbReference>
<evidence type="ECO:0000313" key="4">
    <source>
        <dbReference type="Proteomes" id="UP000095282"/>
    </source>
</evidence>
<dbReference type="WBParaSite" id="Csp11.Scaffold566.g4140.t1">
    <property type="protein sequence ID" value="Csp11.Scaffold566.g4140.t1"/>
    <property type="gene ID" value="Csp11.Scaffold566.g4140"/>
</dbReference>
<evidence type="ECO:0000259" key="3">
    <source>
        <dbReference type="PROSITE" id="PS50015"/>
    </source>
</evidence>
<dbReference type="AlphaFoldDB" id="A0A1I7TAW6"/>
<keyword evidence="2" id="KW-0732">Signal</keyword>
<name>A0A1I7TAW6_9PELO</name>
<dbReference type="eggNOG" id="ENOG502TIF9">
    <property type="taxonomic scope" value="Eukaryota"/>
</dbReference>
<protein>
    <submittedName>
        <fullName evidence="5">Saposin B-type domain-containing protein</fullName>
    </submittedName>
</protein>
<dbReference type="SUPFAM" id="SSF47862">
    <property type="entry name" value="Saposin"/>
    <property type="match status" value="1"/>
</dbReference>
<dbReference type="InterPro" id="IPR008139">
    <property type="entry name" value="SaposinB_dom"/>
</dbReference>
<feature type="chain" id="PRO_5009307269" evidence="2">
    <location>
        <begin position="20"/>
        <end position="115"/>
    </location>
</feature>
<evidence type="ECO:0000256" key="1">
    <source>
        <dbReference type="ARBA" id="ARBA00023157"/>
    </source>
</evidence>
<reference evidence="5" key="1">
    <citation type="submission" date="2016-11" db="UniProtKB">
        <authorList>
            <consortium name="WormBaseParasite"/>
        </authorList>
    </citation>
    <scope>IDENTIFICATION</scope>
</reference>
<dbReference type="PROSITE" id="PS50015">
    <property type="entry name" value="SAP_B"/>
    <property type="match status" value="1"/>
</dbReference>